<dbReference type="PROSITE" id="PS01076">
    <property type="entry name" value="ACETATE_KINASE_2"/>
    <property type="match status" value="1"/>
</dbReference>
<protein>
    <recommendedName>
        <fullName evidence="7">Acetate kinase</fullName>
        <ecNumber evidence="7">2.7.2.1</ecNumber>
    </recommendedName>
    <alternativeName>
        <fullName evidence="7">Acetokinase</fullName>
    </alternativeName>
</protein>
<dbReference type="GO" id="GO:0008776">
    <property type="term" value="F:acetate kinase activity"/>
    <property type="evidence" value="ECO:0007669"/>
    <property type="project" value="UniProtKB-UniRule"/>
</dbReference>
<dbReference type="EC" id="2.7.2.1" evidence="7"/>
<feature type="binding site" evidence="7">
    <location>
        <position position="383"/>
    </location>
    <ligand>
        <name>Mg(2+)</name>
        <dbReference type="ChEBI" id="CHEBI:18420"/>
    </ligand>
</feature>
<dbReference type="InterPro" id="IPR043129">
    <property type="entry name" value="ATPase_NBD"/>
</dbReference>
<evidence type="ECO:0000313" key="10">
    <source>
        <dbReference type="Proteomes" id="UP000824088"/>
    </source>
</evidence>
<evidence type="ECO:0000256" key="6">
    <source>
        <dbReference type="ARBA" id="ARBA00022840"/>
    </source>
</evidence>
<feature type="binding site" evidence="7">
    <location>
        <position position="91"/>
    </location>
    <ligand>
        <name>substrate</name>
    </ligand>
</feature>
<dbReference type="InterPro" id="IPR023865">
    <property type="entry name" value="Aliphatic_acid_kinase_CS"/>
</dbReference>
<keyword evidence="6 7" id="KW-0067">ATP-binding</keyword>
<dbReference type="Gene3D" id="3.30.420.40">
    <property type="match status" value="2"/>
</dbReference>
<dbReference type="PROSITE" id="PS01075">
    <property type="entry name" value="ACETATE_KINASE_1"/>
    <property type="match status" value="1"/>
</dbReference>
<evidence type="ECO:0000313" key="9">
    <source>
        <dbReference type="EMBL" id="HIU21748.1"/>
    </source>
</evidence>
<evidence type="ECO:0000256" key="4">
    <source>
        <dbReference type="ARBA" id="ARBA00022741"/>
    </source>
</evidence>
<dbReference type="GO" id="GO:0006085">
    <property type="term" value="P:acetyl-CoA biosynthetic process"/>
    <property type="evidence" value="ECO:0007669"/>
    <property type="project" value="UniProtKB-UniRule"/>
</dbReference>
<dbReference type="EMBL" id="DVMN01000106">
    <property type="protein sequence ID" value="HIU21748.1"/>
    <property type="molecule type" value="Genomic_DNA"/>
</dbReference>
<dbReference type="PIRSF" id="PIRSF000722">
    <property type="entry name" value="Acetate_prop_kin"/>
    <property type="match status" value="1"/>
</dbReference>
<organism evidence="9 10">
    <name type="scientific">Candidatus Limadaptatus stercorigallinarum</name>
    <dbReference type="NCBI Taxonomy" id="2840845"/>
    <lineage>
        <taxon>Bacteria</taxon>
        <taxon>Bacillati</taxon>
        <taxon>Bacillota</taxon>
        <taxon>Clostridia</taxon>
        <taxon>Eubacteriales</taxon>
        <taxon>Candidatus Limadaptatus</taxon>
    </lineage>
</organism>
<dbReference type="Proteomes" id="UP000824088">
    <property type="component" value="Unassembled WGS sequence"/>
</dbReference>
<comment type="subunit">
    <text evidence="7">Homodimer.</text>
</comment>
<keyword evidence="4 7" id="KW-0547">Nucleotide-binding</keyword>
<dbReference type="GO" id="GO:0005524">
    <property type="term" value="F:ATP binding"/>
    <property type="evidence" value="ECO:0007669"/>
    <property type="project" value="UniProtKB-KW"/>
</dbReference>
<gene>
    <name evidence="7" type="primary">ackA</name>
    <name evidence="9" type="ORF">IAD51_05920</name>
</gene>
<dbReference type="PANTHER" id="PTHR21060">
    <property type="entry name" value="ACETATE KINASE"/>
    <property type="match status" value="1"/>
</dbReference>
<dbReference type="SUPFAM" id="SSF53067">
    <property type="entry name" value="Actin-like ATPase domain"/>
    <property type="match status" value="2"/>
</dbReference>
<dbReference type="HAMAP" id="MF_00020">
    <property type="entry name" value="Acetate_kinase"/>
    <property type="match status" value="1"/>
</dbReference>
<reference evidence="9" key="1">
    <citation type="submission" date="2020-10" db="EMBL/GenBank/DDBJ databases">
        <authorList>
            <person name="Gilroy R."/>
        </authorList>
    </citation>
    <scope>NUCLEOTIDE SEQUENCE</scope>
    <source>
        <strain evidence="9">1063</strain>
    </source>
</reference>
<dbReference type="AlphaFoldDB" id="A0A9D1HSC3"/>
<feature type="active site" description="Proton donor/acceptor" evidence="7">
    <location>
        <position position="148"/>
    </location>
</feature>
<dbReference type="CDD" id="cd24010">
    <property type="entry name" value="ASKHA_NBD_AcK_PK"/>
    <property type="match status" value="1"/>
</dbReference>
<comment type="catalytic activity">
    <reaction evidence="7">
        <text>acetate + ATP = acetyl phosphate + ADP</text>
        <dbReference type="Rhea" id="RHEA:11352"/>
        <dbReference type="ChEBI" id="CHEBI:22191"/>
        <dbReference type="ChEBI" id="CHEBI:30089"/>
        <dbReference type="ChEBI" id="CHEBI:30616"/>
        <dbReference type="ChEBI" id="CHEBI:456216"/>
        <dbReference type="EC" id="2.7.2.1"/>
    </reaction>
</comment>
<evidence type="ECO:0000256" key="2">
    <source>
        <dbReference type="ARBA" id="ARBA00022490"/>
    </source>
</evidence>
<evidence type="ECO:0000256" key="1">
    <source>
        <dbReference type="ARBA" id="ARBA00008748"/>
    </source>
</evidence>
<keyword evidence="5 7" id="KW-0418">Kinase</keyword>
<sequence>MNILVINAGSSSLKYQLIDIANETMLLKGICDRIGMKGGSINQKTADGRQFRLEEDMPTHKEAIELVLKALVDKEAGAISSVSEIGAVGHRVLHSGEDFHSSVVIDDEVVRICEKNAELGPLHMPGNIACIKSCREVMPGVPMVAVFDTTFHSTMPPKAFMYGIPYSVYQQYKVRKYGFHGTSHKFVSEEAVKFLGAEHSRIIICHLGNGSSISAVKDGKCIDTSMGFTPLEGLIMGTRSGDIDPAAVEFMRAKLSMTPEDAVQFLNKKCGMLGISELDSDMRVLEKAIEEGNEKAALAVEAAAYRIKKYIGSFAAALGGVDAIVFTGGIGENSSYMRKLVMQDMEYLGVEFDFDENEKRAEGLHMLSKSESYVKVFVLPTNEELSIARETAQLVAADKK</sequence>
<feature type="site" description="Transition state stabilizer" evidence="7">
    <location>
        <position position="180"/>
    </location>
</feature>
<accession>A0A9D1HSC3</accession>
<feature type="binding site" evidence="7">
    <location>
        <begin position="281"/>
        <end position="283"/>
    </location>
    <ligand>
        <name>ATP</name>
        <dbReference type="ChEBI" id="CHEBI:30616"/>
    </ligand>
</feature>
<dbReference type="PANTHER" id="PTHR21060:SF15">
    <property type="entry name" value="ACETATE KINASE-RELATED"/>
    <property type="match status" value="1"/>
</dbReference>
<evidence type="ECO:0000256" key="7">
    <source>
        <dbReference type="HAMAP-Rule" id="MF_00020"/>
    </source>
</evidence>
<dbReference type="GO" id="GO:0006083">
    <property type="term" value="P:acetate metabolic process"/>
    <property type="evidence" value="ECO:0007669"/>
    <property type="project" value="TreeGrafter"/>
</dbReference>
<feature type="binding site" evidence="7">
    <location>
        <position position="14"/>
    </location>
    <ligand>
        <name>ATP</name>
        <dbReference type="ChEBI" id="CHEBI:30616"/>
    </ligand>
</feature>
<feature type="binding site" evidence="7">
    <location>
        <begin position="329"/>
        <end position="333"/>
    </location>
    <ligand>
        <name>ATP</name>
        <dbReference type="ChEBI" id="CHEBI:30616"/>
    </ligand>
</feature>
<comment type="function">
    <text evidence="7">Catalyzes the formation of acetyl phosphate from acetate and ATP. Can also catalyze the reverse reaction.</text>
</comment>
<keyword evidence="7" id="KW-0479">Metal-binding</keyword>
<dbReference type="PRINTS" id="PR00471">
    <property type="entry name" value="ACETATEKNASE"/>
</dbReference>
<comment type="subcellular location">
    <subcellularLocation>
        <location evidence="7">Cytoplasm</location>
    </subcellularLocation>
</comment>
<dbReference type="NCBIfam" id="TIGR00016">
    <property type="entry name" value="ackA"/>
    <property type="match status" value="1"/>
</dbReference>
<evidence type="ECO:0000256" key="3">
    <source>
        <dbReference type="ARBA" id="ARBA00022679"/>
    </source>
</evidence>
<dbReference type="Pfam" id="PF00871">
    <property type="entry name" value="Acetate_kinase"/>
    <property type="match status" value="1"/>
</dbReference>
<dbReference type="GO" id="GO:0000287">
    <property type="term" value="F:magnesium ion binding"/>
    <property type="evidence" value="ECO:0007669"/>
    <property type="project" value="UniProtKB-UniRule"/>
</dbReference>
<proteinExistence type="inferred from homology"/>
<comment type="similarity">
    <text evidence="1 7 8">Belongs to the acetokinase family.</text>
</comment>
<evidence type="ECO:0000256" key="8">
    <source>
        <dbReference type="RuleBase" id="RU003835"/>
    </source>
</evidence>
<keyword evidence="2 7" id="KW-0963">Cytoplasm</keyword>
<dbReference type="InterPro" id="IPR000890">
    <property type="entry name" value="Aliphatic_acid_kin_short-chain"/>
</dbReference>
<feature type="binding site" evidence="7">
    <location>
        <begin position="206"/>
        <end position="210"/>
    </location>
    <ligand>
        <name>ATP</name>
        <dbReference type="ChEBI" id="CHEBI:30616"/>
    </ligand>
</feature>
<comment type="caution">
    <text evidence="9">The sequence shown here is derived from an EMBL/GenBank/DDBJ whole genome shotgun (WGS) entry which is preliminary data.</text>
</comment>
<reference evidence="9" key="2">
    <citation type="journal article" date="2021" name="PeerJ">
        <title>Extensive microbial diversity within the chicken gut microbiome revealed by metagenomics and culture.</title>
        <authorList>
            <person name="Gilroy R."/>
            <person name="Ravi A."/>
            <person name="Getino M."/>
            <person name="Pursley I."/>
            <person name="Horton D.L."/>
            <person name="Alikhan N.F."/>
            <person name="Baker D."/>
            <person name="Gharbi K."/>
            <person name="Hall N."/>
            <person name="Watson M."/>
            <person name="Adriaenssens E.M."/>
            <person name="Foster-Nyarko E."/>
            <person name="Jarju S."/>
            <person name="Secka A."/>
            <person name="Antonio M."/>
            <person name="Oren A."/>
            <person name="Chaudhuri R.R."/>
            <person name="La Ragione R."/>
            <person name="Hildebrand F."/>
            <person name="Pallen M.J."/>
        </authorList>
    </citation>
    <scope>NUCLEOTIDE SEQUENCE</scope>
    <source>
        <strain evidence="9">1063</strain>
    </source>
</reference>
<dbReference type="InterPro" id="IPR004372">
    <property type="entry name" value="Ac/propionate_kinase"/>
</dbReference>
<keyword evidence="3 7" id="KW-0808">Transferase</keyword>
<feature type="site" description="Transition state stabilizer" evidence="7">
    <location>
        <position position="239"/>
    </location>
</feature>
<evidence type="ECO:0000256" key="5">
    <source>
        <dbReference type="ARBA" id="ARBA00022777"/>
    </source>
</evidence>
<keyword evidence="7" id="KW-0460">Magnesium</keyword>
<dbReference type="GO" id="GO:0005737">
    <property type="term" value="C:cytoplasm"/>
    <property type="evidence" value="ECO:0007669"/>
    <property type="project" value="UniProtKB-SubCell"/>
</dbReference>
<feature type="binding site" evidence="7">
    <location>
        <position position="7"/>
    </location>
    <ligand>
        <name>Mg(2+)</name>
        <dbReference type="ChEBI" id="CHEBI:18420"/>
    </ligand>
</feature>
<comment type="cofactor">
    <cofactor evidence="7">
        <name>Mg(2+)</name>
        <dbReference type="ChEBI" id="CHEBI:18420"/>
    </cofactor>
    <cofactor evidence="7">
        <name>Mn(2+)</name>
        <dbReference type="ChEBI" id="CHEBI:29035"/>
    </cofactor>
    <text evidence="7">Mg(2+). Can also accept Mn(2+).</text>
</comment>
<comment type="pathway">
    <text evidence="7">Metabolic intermediate biosynthesis; acetyl-CoA biosynthesis; acetyl-CoA from acetate: step 1/2.</text>
</comment>
<name>A0A9D1HSC3_9FIRM</name>